<dbReference type="Proteomes" id="UP000230002">
    <property type="component" value="Unassembled WGS sequence"/>
</dbReference>
<comment type="caution">
    <text evidence="1">The sequence shown here is derived from an EMBL/GenBank/DDBJ whole genome shotgun (WGS) entry which is preliminary data.</text>
</comment>
<keyword evidence="2" id="KW-1185">Reference proteome</keyword>
<evidence type="ECO:0000313" key="1">
    <source>
        <dbReference type="EMBL" id="PIL32421.1"/>
    </source>
</evidence>
<accession>A0A2G8SFA3</accession>
<reference evidence="1 2" key="1">
    <citation type="journal article" date="2015" name="Sci. Rep.">
        <title>Chromosome-level genome map provides insights into diverse defense mechanisms in the medicinal fungus Ganoderma sinense.</title>
        <authorList>
            <person name="Zhu Y."/>
            <person name="Xu J."/>
            <person name="Sun C."/>
            <person name="Zhou S."/>
            <person name="Xu H."/>
            <person name="Nelson D.R."/>
            <person name="Qian J."/>
            <person name="Song J."/>
            <person name="Luo H."/>
            <person name="Xiang L."/>
            <person name="Li Y."/>
            <person name="Xu Z."/>
            <person name="Ji A."/>
            <person name="Wang L."/>
            <person name="Lu S."/>
            <person name="Hayward A."/>
            <person name="Sun W."/>
            <person name="Li X."/>
            <person name="Schwartz D.C."/>
            <person name="Wang Y."/>
            <person name="Chen S."/>
        </authorList>
    </citation>
    <scope>NUCLEOTIDE SEQUENCE [LARGE SCALE GENOMIC DNA]</scope>
    <source>
        <strain evidence="1 2">ZZ0214-1</strain>
    </source>
</reference>
<gene>
    <name evidence="1" type="ORF">GSI_05123</name>
</gene>
<name>A0A2G8SFA3_9APHY</name>
<sequence>MLRSIGLDLANWEVRRRLFFYPEEPLEEGVSELRHSWKWLSGLPDEQLTPMWDKNGAHFYVGEVAMLENGKLVIPLRWFLRAGAMQMVYYDVHVTNNGLHVDETERRKGPASPLSRNLPDLLKSGIQTRLTGNRSKTWNKHWCFYFCAAGLPLACMNQEYFVHFVSTSQHAGPVEQVAAITSEIRLTEGERSVRDTGYVCNEALEGGGSRECLIIPGIFVETGDGPWQSELSSHSGDSKPCRFCEMGGNVKERSSDDGFLAIMEPSRNYSAKNISQQTGEPRTPADSVRRIQADLKLATYPRKGAEIEKNQQKTGTMDTLAQTVITELVEKGKEMFNEKGPSGARVHSNASIHATLEARLDERLEEGSFINSLLSDDRTSFSKSSTIVC</sequence>
<protein>
    <submittedName>
        <fullName evidence="1">Uncharacterized protein</fullName>
    </submittedName>
</protein>
<evidence type="ECO:0000313" key="2">
    <source>
        <dbReference type="Proteomes" id="UP000230002"/>
    </source>
</evidence>
<dbReference type="OrthoDB" id="2752658at2759"/>
<dbReference type="AlphaFoldDB" id="A0A2G8SFA3"/>
<dbReference type="PANTHER" id="PTHR31912">
    <property type="entry name" value="IP13529P"/>
    <property type="match status" value="1"/>
</dbReference>
<proteinExistence type="predicted"/>
<dbReference type="STRING" id="1077348.A0A2G8SFA3"/>
<dbReference type="PANTHER" id="PTHR31912:SF34">
    <property type="entry name" value="NOTOCHORD-RELATED PROTEIN"/>
    <property type="match status" value="1"/>
</dbReference>
<organism evidence="1 2">
    <name type="scientific">Ganoderma sinense ZZ0214-1</name>
    <dbReference type="NCBI Taxonomy" id="1077348"/>
    <lineage>
        <taxon>Eukaryota</taxon>
        <taxon>Fungi</taxon>
        <taxon>Dikarya</taxon>
        <taxon>Basidiomycota</taxon>
        <taxon>Agaricomycotina</taxon>
        <taxon>Agaricomycetes</taxon>
        <taxon>Polyporales</taxon>
        <taxon>Polyporaceae</taxon>
        <taxon>Ganoderma</taxon>
    </lineage>
</organism>
<dbReference type="EMBL" id="AYKW01000010">
    <property type="protein sequence ID" value="PIL32421.1"/>
    <property type="molecule type" value="Genomic_DNA"/>
</dbReference>